<dbReference type="InterPro" id="IPR001567">
    <property type="entry name" value="Pept_M3A_M3B_dom"/>
</dbReference>
<comment type="similarity">
    <text evidence="6">Belongs to the peptidase M3 family.</text>
</comment>
<name>A0A2G1MDU8_9RHOB</name>
<comment type="cofactor">
    <cofactor evidence="6">
        <name>Zn(2+)</name>
        <dbReference type="ChEBI" id="CHEBI:29105"/>
    </cofactor>
    <text evidence="6">Binds 1 zinc ion.</text>
</comment>
<dbReference type="Gene3D" id="1.10.1370.20">
    <property type="entry name" value="Oligoendopeptidase f, C-terminal domain"/>
    <property type="match status" value="1"/>
</dbReference>
<dbReference type="GO" id="GO:0046872">
    <property type="term" value="F:metal ion binding"/>
    <property type="evidence" value="ECO:0007669"/>
    <property type="project" value="UniProtKB-UniRule"/>
</dbReference>
<feature type="domain" description="Peptidase M3A/M3B catalytic" evidence="8">
    <location>
        <begin position="348"/>
        <end position="590"/>
    </location>
</feature>
<evidence type="ECO:0000256" key="4">
    <source>
        <dbReference type="ARBA" id="ARBA00022833"/>
    </source>
</evidence>
<dbReference type="Pfam" id="PF08439">
    <property type="entry name" value="Peptidase_M3_N"/>
    <property type="match status" value="1"/>
</dbReference>
<dbReference type="PANTHER" id="PTHR11804">
    <property type="entry name" value="PROTEASE M3 THIMET OLIGOPEPTIDASE-RELATED"/>
    <property type="match status" value="1"/>
</dbReference>
<feature type="region of interest" description="Disordered" evidence="7">
    <location>
        <begin position="1"/>
        <end position="22"/>
    </location>
</feature>
<protein>
    <submittedName>
        <fullName evidence="10">Oligoendopeptidase F</fullName>
    </submittedName>
</protein>
<dbReference type="Gene3D" id="1.20.140.70">
    <property type="entry name" value="Oligopeptidase f, N-terminal domain"/>
    <property type="match status" value="1"/>
</dbReference>
<proteinExistence type="inferred from homology"/>
<evidence type="ECO:0000256" key="3">
    <source>
        <dbReference type="ARBA" id="ARBA00022801"/>
    </source>
</evidence>
<evidence type="ECO:0000256" key="6">
    <source>
        <dbReference type="RuleBase" id="RU003435"/>
    </source>
</evidence>
<evidence type="ECO:0000313" key="11">
    <source>
        <dbReference type="Proteomes" id="UP000221860"/>
    </source>
</evidence>
<dbReference type="OrthoDB" id="9766487at2"/>
<keyword evidence="11" id="KW-1185">Reference proteome</keyword>
<keyword evidence="5 6" id="KW-0482">Metalloprotease</keyword>
<evidence type="ECO:0000313" key="10">
    <source>
        <dbReference type="EMBL" id="PHP26915.1"/>
    </source>
</evidence>
<dbReference type="CDD" id="cd09610">
    <property type="entry name" value="M3B_PepF"/>
    <property type="match status" value="1"/>
</dbReference>
<dbReference type="Proteomes" id="UP000221860">
    <property type="component" value="Unassembled WGS sequence"/>
</dbReference>
<dbReference type="GO" id="GO:0004222">
    <property type="term" value="F:metalloendopeptidase activity"/>
    <property type="evidence" value="ECO:0007669"/>
    <property type="project" value="InterPro"/>
</dbReference>
<dbReference type="EMBL" id="NQWH01000023">
    <property type="protein sequence ID" value="PHP26915.1"/>
    <property type="molecule type" value="Genomic_DNA"/>
</dbReference>
<evidence type="ECO:0000256" key="5">
    <source>
        <dbReference type="ARBA" id="ARBA00023049"/>
    </source>
</evidence>
<dbReference type="PANTHER" id="PTHR11804:SF5">
    <property type="entry name" value="OLIGOENDOPEPTIDASE F"/>
    <property type="match status" value="1"/>
</dbReference>
<dbReference type="InterPro" id="IPR042088">
    <property type="entry name" value="OligoPept_F_C"/>
</dbReference>
<dbReference type="GO" id="GO:0006518">
    <property type="term" value="P:peptide metabolic process"/>
    <property type="evidence" value="ECO:0007669"/>
    <property type="project" value="TreeGrafter"/>
</dbReference>
<reference evidence="10 11" key="1">
    <citation type="submission" date="2017-08" db="EMBL/GenBank/DDBJ databases">
        <title>Draft Genome Sequence of Loktanella cinnabarina Strain XM1, Isolated from Coastal Surface Water.</title>
        <authorList>
            <person name="Ma R."/>
            <person name="Wang J."/>
            <person name="Wang Q."/>
            <person name="Ma Z."/>
            <person name="Li J."/>
            <person name="Chen L."/>
        </authorList>
    </citation>
    <scope>NUCLEOTIDE SEQUENCE [LARGE SCALE GENOMIC DNA]</scope>
    <source>
        <strain evidence="10 11">XM1</strain>
    </source>
</reference>
<dbReference type="AlphaFoldDB" id="A0A2G1MDU8"/>
<evidence type="ECO:0000256" key="7">
    <source>
        <dbReference type="SAM" id="MobiDB-lite"/>
    </source>
</evidence>
<evidence type="ECO:0000259" key="8">
    <source>
        <dbReference type="Pfam" id="PF01432"/>
    </source>
</evidence>
<dbReference type="InterPro" id="IPR045090">
    <property type="entry name" value="Pept_M3A_M3B"/>
</dbReference>
<dbReference type="InterPro" id="IPR011977">
    <property type="entry name" value="Pept_M3B_clade3"/>
</dbReference>
<evidence type="ECO:0000259" key="9">
    <source>
        <dbReference type="Pfam" id="PF08439"/>
    </source>
</evidence>
<dbReference type="RefSeq" id="WP_099277975.1">
    <property type="nucleotide sequence ID" value="NZ_KZ304966.1"/>
</dbReference>
<feature type="domain" description="Oligopeptidase F N-terminal" evidence="9">
    <location>
        <begin position="126"/>
        <end position="195"/>
    </location>
</feature>
<dbReference type="GO" id="GO:0006508">
    <property type="term" value="P:proteolysis"/>
    <property type="evidence" value="ECO:0007669"/>
    <property type="project" value="UniProtKB-KW"/>
</dbReference>
<comment type="caution">
    <text evidence="10">The sequence shown here is derived from an EMBL/GenBank/DDBJ whole genome shotgun (WGS) entry which is preliminary data.</text>
</comment>
<evidence type="ECO:0000256" key="1">
    <source>
        <dbReference type="ARBA" id="ARBA00022670"/>
    </source>
</evidence>
<keyword evidence="2 6" id="KW-0479">Metal-binding</keyword>
<keyword evidence="1 6" id="KW-0645">Protease</keyword>
<sequence length="605" mass="68499">MTQTPRFDAATETGGRPLGNLPEWDLTDLYPAPDSAEIKNDIDWLEQSCAEFAEDYEGKLATLDAGGLLEAVQRYERIDIVAGRIMSYAGLRYYQETTDAERAKFMSDCQDRITAYTTPLVFYGLEFNRLDEDHLETLLGQSQELNRYRPVFERMRAMKPYQLSDELEKFLHDQSSVGAAAWNKVFDETIAGLTFTVDGEELGIEGTLNLLTEQDRTKREAATLELARVFKTQIRLFARIHNTLAKDKEIEDRWRGMPTPQTGRHLANHVEPEVVEALRDAVVAAYPRLSHRYYELKAKWLGLDRMQVWDRNAPLPMETDRIVGWDEARAMVEEAYGDFDPRMAELAKPFFDEGWTDAAVKPGKAPGAFAHPTVSTVHPYVMLNYLGKPRDVMTLAHELGHGVHQRLAAGQGELLSSTPLTLAETASVFGEMLTFRKLLDKAKDQNERKVLLAGKVEDMINTVVRQIAFYDFECKLHAARAQGELTPDDIDALWMSVQAESLGPIFDFAPGYESFWAYIPHFVHSPFYVYAYAFGDGLVNALYAVYEEGGEDFQEKYFEMLKAGGSKHHKELLAPFGLDASDPAFWDKGLSMIEGMIDELEKMEG</sequence>
<dbReference type="InterPro" id="IPR013647">
    <property type="entry name" value="OligopepF_N_dom"/>
</dbReference>
<dbReference type="SUPFAM" id="SSF55486">
    <property type="entry name" value="Metalloproteases ('zincins'), catalytic domain"/>
    <property type="match status" value="1"/>
</dbReference>
<evidence type="ECO:0000256" key="2">
    <source>
        <dbReference type="ARBA" id="ARBA00022723"/>
    </source>
</evidence>
<dbReference type="Pfam" id="PF01432">
    <property type="entry name" value="Peptidase_M3"/>
    <property type="match status" value="1"/>
</dbReference>
<gene>
    <name evidence="10" type="ORF">CJ301_13820</name>
</gene>
<keyword evidence="3 6" id="KW-0378">Hydrolase</keyword>
<organism evidence="10 11">
    <name type="scientific">Limimaricola cinnabarinus</name>
    <dbReference type="NCBI Taxonomy" id="1125964"/>
    <lineage>
        <taxon>Bacteria</taxon>
        <taxon>Pseudomonadati</taxon>
        <taxon>Pseudomonadota</taxon>
        <taxon>Alphaproteobacteria</taxon>
        <taxon>Rhodobacterales</taxon>
        <taxon>Paracoccaceae</taxon>
        <taxon>Limimaricola</taxon>
    </lineage>
</organism>
<dbReference type="NCBIfam" id="TIGR02290">
    <property type="entry name" value="M3_fam_3"/>
    <property type="match status" value="1"/>
</dbReference>
<keyword evidence="4 6" id="KW-0862">Zinc</keyword>
<accession>A0A2G1MDU8</accession>